<evidence type="ECO:0000256" key="1">
    <source>
        <dbReference type="SAM" id="SignalP"/>
    </source>
</evidence>
<evidence type="ECO:0000313" key="3">
    <source>
        <dbReference type="Proteomes" id="UP001295684"/>
    </source>
</evidence>
<dbReference type="Proteomes" id="UP001295684">
    <property type="component" value="Unassembled WGS sequence"/>
</dbReference>
<proteinExistence type="predicted"/>
<accession>A0AAD1XP50</accession>
<sequence>MEIKAYLALLVFVISIAGRPNEEKRYKAYDRQRSAEVQKVYNSPPGYWNQREAQRQEYPKVRQEPTENSVFRKIQKEEFVKAFEEAEEHAEAHGSHPILSHENCYSLNYPEDETAKDLEDALFNDPESLIVTIWFDNFQNQWGQNLFNQDVRGTLWKLICKYHPFVTYTEADLSSYNGEKYEYKELAQDLNINLNNIFDGPTVTIFHNRFGEAIRSERGPRDLITRVSSYIRAKEADLFDAEAEEYDIMKEILAPNKYDDFMPSDSVERNPNMYRNNEEDAPLIEKLHIRPKYDYGYYSR</sequence>
<keyword evidence="3" id="KW-1185">Reference proteome</keyword>
<feature type="signal peptide" evidence="1">
    <location>
        <begin position="1"/>
        <end position="18"/>
    </location>
</feature>
<reference evidence="2" key="1">
    <citation type="submission" date="2023-07" db="EMBL/GenBank/DDBJ databases">
        <authorList>
            <consortium name="AG Swart"/>
            <person name="Singh M."/>
            <person name="Singh A."/>
            <person name="Seah K."/>
            <person name="Emmerich C."/>
        </authorList>
    </citation>
    <scope>NUCLEOTIDE SEQUENCE</scope>
    <source>
        <strain evidence="2">DP1</strain>
    </source>
</reference>
<feature type="chain" id="PRO_5042127357" evidence="1">
    <location>
        <begin position="19"/>
        <end position="300"/>
    </location>
</feature>
<keyword evidence="1" id="KW-0732">Signal</keyword>
<comment type="caution">
    <text evidence="2">The sequence shown here is derived from an EMBL/GenBank/DDBJ whole genome shotgun (WGS) entry which is preliminary data.</text>
</comment>
<dbReference type="EMBL" id="CAMPGE010018058">
    <property type="protein sequence ID" value="CAI2376498.1"/>
    <property type="molecule type" value="Genomic_DNA"/>
</dbReference>
<evidence type="ECO:0000313" key="2">
    <source>
        <dbReference type="EMBL" id="CAI2376498.1"/>
    </source>
</evidence>
<dbReference type="AlphaFoldDB" id="A0AAD1XP50"/>
<organism evidence="2 3">
    <name type="scientific">Euplotes crassus</name>
    <dbReference type="NCBI Taxonomy" id="5936"/>
    <lineage>
        <taxon>Eukaryota</taxon>
        <taxon>Sar</taxon>
        <taxon>Alveolata</taxon>
        <taxon>Ciliophora</taxon>
        <taxon>Intramacronucleata</taxon>
        <taxon>Spirotrichea</taxon>
        <taxon>Hypotrichia</taxon>
        <taxon>Euplotida</taxon>
        <taxon>Euplotidae</taxon>
        <taxon>Moneuplotes</taxon>
    </lineage>
</organism>
<protein>
    <submittedName>
        <fullName evidence="2">Uncharacterized protein</fullName>
    </submittedName>
</protein>
<name>A0AAD1XP50_EUPCR</name>
<gene>
    <name evidence="2" type="ORF">ECRASSUSDP1_LOCUS17868</name>
</gene>